<protein>
    <submittedName>
        <fullName evidence="1">Uncharacterized protein</fullName>
    </submittedName>
</protein>
<proteinExistence type="evidence at transcript level"/>
<organism evidence="1">
    <name type="scientific">Amblyomma parvum</name>
    <name type="common">South American tick</name>
    <dbReference type="NCBI Taxonomy" id="251391"/>
    <lineage>
        <taxon>Eukaryota</taxon>
        <taxon>Metazoa</taxon>
        <taxon>Ecdysozoa</taxon>
        <taxon>Arthropoda</taxon>
        <taxon>Chelicerata</taxon>
        <taxon>Arachnida</taxon>
        <taxon>Acari</taxon>
        <taxon>Parasitiformes</taxon>
        <taxon>Ixodida</taxon>
        <taxon>Ixodoidea</taxon>
        <taxon>Ixodidae</taxon>
        <taxon>Amblyomminae</taxon>
        <taxon>Amblyomma</taxon>
    </lineage>
</organism>
<accession>A0A023FZ43</accession>
<dbReference type="AlphaFoldDB" id="A0A023FZ43"/>
<sequence length="111" mass="11834">MGSCLLPSGVERLGLTLCVLVVIFPHSLLAFAVPCRTNAVCLCVCVHSAAGLTKVAGAFRLLRFFLPGAFIGAGLFLPKQVRCVCSCTTELCGMYHLWCFISALKILSPLS</sequence>
<evidence type="ECO:0000313" key="1">
    <source>
        <dbReference type="EMBL" id="JAC27151.1"/>
    </source>
</evidence>
<name>A0A023FZ43_AMBPA</name>
<reference evidence="1" key="1">
    <citation type="submission" date="2014-03" db="EMBL/GenBank/DDBJ databases">
        <title>The sialotranscriptome of Amblyomma triste, Amblyomma parvum and Amblyomma cajennense ticks, uncovered by 454-based RNA-seq.</title>
        <authorList>
            <person name="Garcia G.R."/>
            <person name="Gardinassi L.G."/>
            <person name="Ribeiro J.M."/>
            <person name="Anatrielo E."/>
            <person name="Ferreira B.R."/>
            <person name="Moreira H.N."/>
            <person name="Mafra C."/>
            <person name="Olegario M.M."/>
            <person name="Szabo P.J."/>
            <person name="Miranda-Santos I.K."/>
            <person name="Maruyama S.R."/>
        </authorList>
    </citation>
    <scope>NUCLEOTIDE SEQUENCE</scope>
    <source>
        <strain evidence="1">Araguapaz</strain>
        <tissue evidence="1">Salivary glands</tissue>
    </source>
</reference>
<dbReference type="EMBL" id="GBBL01000169">
    <property type="protein sequence ID" value="JAC27151.1"/>
    <property type="molecule type" value="mRNA"/>
</dbReference>